<reference evidence="7" key="1">
    <citation type="submission" date="2021-01" db="EMBL/GenBank/DDBJ databases">
        <authorList>
            <person name="Corre E."/>
            <person name="Pelletier E."/>
            <person name="Niang G."/>
            <person name="Scheremetjew M."/>
            <person name="Finn R."/>
            <person name="Kale V."/>
            <person name="Holt S."/>
            <person name="Cochrane G."/>
            <person name="Meng A."/>
            <person name="Brown T."/>
            <person name="Cohen L."/>
        </authorList>
    </citation>
    <scope>NUCLEOTIDE SEQUENCE</scope>
    <source>
        <strain evidence="7">S3</strain>
    </source>
</reference>
<dbReference type="GO" id="GO:0005938">
    <property type="term" value="C:cell cortex"/>
    <property type="evidence" value="ECO:0007669"/>
    <property type="project" value="TreeGrafter"/>
</dbReference>
<organism evidence="7">
    <name type="scientific">Strombidium inclinatum</name>
    <dbReference type="NCBI Taxonomy" id="197538"/>
    <lineage>
        <taxon>Eukaryota</taxon>
        <taxon>Sar</taxon>
        <taxon>Alveolata</taxon>
        <taxon>Ciliophora</taxon>
        <taxon>Intramacronucleata</taxon>
        <taxon>Spirotrichea</taxon>
        <taxon>Oligotrichia</taxon>
        <taxon>Strombidiidae</taxon>
        <taxon>Strombidium</taxon>
    </lineage>
</organism>
<name>A0A7S3IKQ9_9SPIT</name>
<comment type="similarity">
    <text evidence="2 6">Belongs to the profilin family.</text>
</comment>
<keyword evidence="3" id="KW-0963">Cytoplasm</keyword>
<evidence type="ECO:0000313" key="7">
    <source>
        <dbReference type="EMBL" id="CAE0326149.1"/>
    </source>
</evidence>
<evidence type="ECO:0000256" key="1">
    <source>
        <dbReference type="ARBA" id="ARBA00004245"/>
    </source>
</evidence>
<dbReference type="PANTHER" id="PTHR11604">
    <property type="entry name" value="PROFILIN"/>
    <property type="match status" value="1"/>
</dbReference>
<dbReference type="SUPFAM" id="SSF55770">
    <property type="entry name" value="Profilin (actin-binding protein)"/>
    <property type="match status" value="1"/>
</dbReference>
<proteinExistence type="inferred from homology"/>
<dbReference type="Gene3D" id="3.30.450.30">
    <property type="entry name" value="Dynein light chain 2a, cytoplasmic"/>
    <property type="match status" value="1"/>
</dbReference>
<evidence type="ECO:0000256" key="2">
    <source>
        <dbReference type="ARBA" id="ARBA00010058"/>
    </source>
</evidence>
<dbReference type="GO" id="GO:0005856">
    <property type="term" value="C:cytoskeleton"/>
    <property type="evidence" value="ECO:0007669"/>
    <property type="project" value="UniProtKB-SubCell"/>
</dbReference>
<evidence type="ECO:0000256" key="3">
    <source>
        <dbReference type="ARBA" id="ARBA00022490"/>
    </source>
</evidence>
<dbReference type="SMART" id="SM00392">
    <property type="entry name" value="PROF"/>
    <property type="match status" value="1"/>
</dbReference>
<keyword evidence="4 6" id="KW-0009">Actin-binding</keyword>
<evidence type="ECO:0000256" key="5">
    <source>
        <dbReference type="ARBA" id="ARBA00023212"/>
    </source>
</evidence>
<dbReference type="InterPro" id="IPR005455">
    <property type="entry name" value="PFN_euk"/>
</dbReference>
<dbReference type="InterPro" id="IPR036140">
    <property type="entry name" value="PFN_sf"/>
</dbReference>
<keyword evidence="5" id="KW-0206">Cytoskeleton</keyword>
<dbReference type="AlphaFoldDB" id="A0A7S3IKQ9"/>
<comment type="subcellular location">
    <subcellularLocation>
        <location evidence="1">Cytoplasm</location>
        <location evidence="1">Cytoskeleton</location>
    </subcellularLocation>
</comment>
<dbReference type="InterPro" id="IPR048278">
    <property type="entry name" value="PFN"/>
</dbReference>
<dbReference type="EMBL" id="HBIH01016526">
    <property type="protein sequence ID" value="CAE0326149.1"/>
    <property type="molecule type" value="Transcribed_RNA"/>
</dbReference>
<gene>
    <name evidence="7" type="ORF">SINC0208_LOCUS6775</name>
</gene>
<evidence type="ECO:0000256" key="4">
    <source>
        <dbReference type="ARBA" id="ARBA00023203"/>
    </source>
</evidence>
<dbReference type="Pfam" id="PF00235">
    <property type="entry name" value="Profilin"/>
    <property type="match status" value="1"/>
</dbReference>
<sequence length="167" mass="18029">MSWDQYVHKVQNTLDPATNNWSVTNVCSYACVYGHDGAQWAASQGFQLATYQFDMPQEDGSTKPVNCNEHSALMKAAGGDRKGGQECGIRICNQKYMFLKSAEEKGVKFCVLSRQGGGGACIGKTAKTLIVGVWDKTQQMSNGGLQNTGDCEKNVLNTAKELAAAGY</sequence>
<accession>A0A7S3IKQ9</accession>
<protein>
    <recommendedName>
        <fullName evidence="6">Profilin</fullName>
    </recommendedName>
</protein>
<dbReference type="GO" id="GO:0003785">
    <property type="term" value="F:actin monomer binding"/>
    <property type="evidence" value="ECO:0007669"/>
    <property type="project" value="TreeGrafter"/>
</dbReference>
<evidence type="ECO:0000256" key="6">
    <source>
        <dbReference type="RuleBase" id="RU003909"/>
    </source>
</evidence>
<dbReference type="PANTHER" id="PTHR11604:SF0">
    <property type="entry name" value="PROFILIN"/>
    <property type="match status" value="1"/>
</dbReference>